<dbReference type="Proteomes" id="UP001487740">
    <property type="component" value="Unassembled WGS sequence"/>
</dbReference>
<comment type="cofactor">
    <cofactor evidence="1">
        <name>a divalent metal cation</name>
        <dbReference type="ChEBI" id="CHEBI:60240"/>
    </cofactor>
</comment>
<comment type="caution">
    <text evidence="5">The sequence shown here is derived from an EMBL/GenBank/DDBJ whole genome shotgun (WGS) entry which is preliminary data.</text>
</comment>
<feature type="region of interest" description="Disordered" evidence="3">
    <location>
        <begin position="118"/>
        <end position="144"/>
    </location>
</feature>
<name>A0AAW0UXY6_SCYPA</name>
<dbReference type="EMBL" id="JARAKH010000003">
    <property type="protein sequence ID" value="KAK8404785.1"/>
    <property type="molecule type" value="Genomic_DNA"/>
</dbReference>
<reference evidence="5 6" key="1">
    <citation type="submission" date="2023-03" db="EMBL/GenBank/DDBJ databases">
        <title>High-quality genome of Scylla paramamosain provides insights in environmental adaptation.</title>
        <authorList>
            <person name="Zhang L."/>
        </authorList>
    </citation>
    <scope>NUCLEOTIDE SEQUENCE [LARGE SCALE GENOMIC DNA]</scope>
    <source>
        <strain evidence="5">LZ_2023a</strain>
        <tissue evidence="5">Muscle</tissue>
    </source>
</reference>
<evidence type="ECO:0000256" key="2">
    <source>
        <dbReference type="ARBA" id="ARBA00022723"/>
    </source>
</evidence>
<dbReference type="EMBL" id="JARAKH010000003">
    <property type="protein sequence ID" value="KAK8404775.1"/>
    <property type="molecule type" value="Genomic_DNA"/>
</dbReference>
<proteinExistence type="predicted"/>
<keyword evidence="6" id="KW-1185">Reference proteome</keyword>
<evidence type="ECO:0000256" key="3">
    <source>
        <dbReference type="SAM" id="MobiDB-lite"/>
    </source>
</evidence>
<dbReference type="AlphaFoldDB" id="A0AAW0UXY6"/>
<dbReference type="Pfam" id="PF13359">
    <property type="entry name" value="DDE_Tnp_4"/>
    <property type="match status" value="1"/>
</dbReference>
<dbReference type="EMBL" id="JARAKH010000003">
    <property type="protein sequence ID" value="KAK8404776.1"/>
    <property type="molecule type" value="Genomic_DNA"/>
</dbReference>
<dbReference type="EMBL" id="JARAKH010000003">
    <property type="protein sequence ID" value="KAK8404777.1"/>
    <property type="molecule type" value="Genomic_DNA"/>
</dbReference>
<gene>
    <name evidence="5" type="ORF">O3P69_001412</name>
</gene>
<organism evidence="5 6">
    <name type="scientific">Scylla paramamosain</name>
    <name type="common">Mud crab</name>
    <dbReference type="NCBI Taxonomy" id="85552"/>
    <lineage>
        <taxon>Eukaryota</taxon>
        <taxon>Metazoa</taxon>
        <taxon>Ecdysozoa</taxon>
        <taxon>Arthropoda</taxon>
        <taxon>Crustacea</taxon>
        <taxon>Multicrustacea</taxon>
        <taxon>Malacostraca</taxon>
        <taxon>Eumalacostraca</taxon>
        <taxon>Eucarida</taxon>
        <taxon>Decapoda</taxon>
        <taxon>Pleocyemata</taxon>
        <taxon>Brachyura</taxon>
        <taxon>Eubrachyura</taxon>
        <taxon>Portunoidea</taxon>
        <taxon>Portunidae</taxon>
        <taxon>Portuninae</taxon>
        <taxon>Scylla</taxon>
    </lineage>
</organism>
<feature type="domain" description="DDE Tnp4" evidence="4">
    <location>
        <begin position="6"/>
        <end position="66"/>
    </location>
</feature>
<sequence length="155" mass="17958">MVPVSNPTTAAEQQYNRAHAQTRVIVEQTVGMLKSHFRCLHSSSGCLQYTPIMCVKITNACLLLHNRCMKCGVPIPDDLPPLPNEELPHVDANPAFHWRGQRIQGIVTRQELIQNFFSNEQRDDDDEEEQEEANVKSKRRRRRRRKRSLMNILIV</sequence>
<feature type="compositionally biased region" description="Acidic residues" evidence="3">
    <location>
        <begin position="122"/>
        <end position="132"/>
    </location>
</feature>
<evidence type="ECO:0000259" key="4">
    <source>
        <dbReference type="Pfam" id="PF13359"/>
    </source>
</evidence>
<protein>
    <recommendedName>
        <fullName evidence="4">DDE Tnp4 domain-containing protein</fullName>
    </recommendedName>
</protein>
<dbReference type="InterPro" id="IPR027806">
    <property type="entry name" value="HARBI1_dom"/>
</dbReference>
<evidence type="ECO:0000313" key="6">
    <source>
        <dbReference type="Proteomes" id="UP001487740"/>
    </source>
</evidence>
<evidence type="ECO:0000313" key="5">
    <source>
        <dbReference type="EMBL" id="KAK8404776.1"/>
    </source>
</evidence>
<evidence type="ECO:0000256" key="1">
    <source>
        <dbReference type="ARBA" id="ARBA00001968"/>
    </source>
</evidence>
<accession>A0AAW0UXY6</accession>
<keyword evidence="2" id="KW-0479">Metal-binding</keyword>
<dbReference type="GO" id="GO:0046872">
    <property type="term" value="F:metal ion binding"/>
    <property type="evidence" value="ECO:0007669"/>
    <property type="project" value="UniProtKB-KW"/>
</dbReference>